<evidence type="ECO:0000259" key="7">
    <source>
        <dbReference type="PROSITE" id="PS50950"/>
    </source>
</evidence>
<dbReference type="GO" id="GO:0008270">
    <property type="term" value="F:zinc ion binding"/>
    <property type="evidence" value="ECO:0007669"/>
    <property type="project" value="UniProtKB-KW"/>
</dbReference>
<dbReference type="PROSITE" id="PS50950">
    <property type="entry name" value="ZF_THAP"/>
    <property type="match status" value="1"/>
</dbReference>
<evidence type="ECO:0000256" key="3">
    <source>
        <dbReference type="ARBA" id="ARBA00022833"/>
    </source>
</evidence>
<dbReference type="OrthoDB" id="7668347at2759"/>
<dbReference type="GO" id="GO:0003677">
    <property type="term" value="F:DNA binding"/>
    <property type="evidence" value="ECO:0007669"/>
    <property type="project" value="UniProtKB-UniRule"/>
</dbReference>
<dbReference type="Pfam" id="PF05485">
    <property type="entry name" value="THAP"/>
    <property type="match status" value="1"/>
</dbReference>
<sequence>MKEQWFSILTLNNLKFSSVSRICSRHFTDESFIPRHFGRGRSLRSDAIPTLFIGGNVNNDNKVIKTRKKFTSPNIISVRRQPNTVPVGKQTSDCNENEVHSDNLPPVIRSDELLENDSRHADALNANAVIISETNLKNCKNLPRRRRYFEGDFSIEDMDSPKNARFYFQQARNRISELQKQIQIMKKRNKQLNNNNLKLLMIIKKLNPNDENLMDEKSELNNPNFIAPVTVKCEQLENINKKTEIFRYEAYISDEDKSTVSINDNEQENMNKIFRYVAASSIDTDKSSCSVEQEAENVIYRYIFSESDHDYCT</sequence>
<reference evidence="8" key="1">
    <citation type="submission" date="2020-03" db="EMBL/GenBank/DDBJ databases">
        <authorList>
            <person name="Chebbi M.A."/>
            <person name="Drezen J.M."/>
        </authorList>
    </citation>
    <scope>NUCLEOTIDE SEQUENCE</scope>
    <source>
        <tissue evidence="8">Whole body</tissue>
    </source>
</reference>
<evidence type="ECO:0000256" key="5">
    <source>
        <dbReference type="PROSITE-ProRule" id="PRU00309"/>
    </source>
</evidence>
<feature type="domain" description="THAP-type" evidence="7">
    <location>
        <begin position="1"/>
        <end position="52"/>
    </location>
</feature>
<dbReference type="Proteomes" id="UP000729913">
    <property type="component" value="Unassembled WGS sequence"/>
</dbReference>
<organism evidence="8 9">
    <name type="scientific">Cotesia typhae</name>
    <dbReference type="NCBI Taxonomy" id="2053667"/>
    <lineage>
        <taxon>Eukaryota</taxon>
        <taxon>Metazoa</taxon>
        <taxon>Ecdysozoa</taxon>
        <taxon>Arthropoda</taxon>
        <taxon>Hexapoda</taxon>
        <taxon>Insecta</taxon>
        <taxon>Pterygota</taxon>
        <taxon>Neoptera</taxon>
        <taxon>Endopterygota</taxon>
        <taxon>Hymenoptera</taxon>
        <taxon>Apocrita</taxon>
        <taxon>Ichneumonoidea</taxon>
        <taxon>Braconidae</taxon>
        <taxon>Microgastrinae</taxon>
        <taxon>Cotesia</taxon>
    </lineage>
</organism>
<evidence type="ECO:0000256" key="2">
    <source>
        <dbReference type="ARBA" id="ARBA00022771"/>
    </source>
</evidence>
<dbReference type="AlphaFoldDB" id="A0A8J5QJU0"/>
<keyword evidence="3" id="KW-0862">Zinc</keyword>
<keyword evidence="4 5" id="KW-0238">DNA-binding</keyword>
<proteinExistence type="predicted"/>
<protein>
    <recommendedName>
        <fullName evidence="7">THAP-type domain-containing protein</fullName>
    </recommendedName>
</protein>
<dbReference type="InterPro" id="IPR006612">
    <property type="entry name" value="THAP_Znf"/>
</dbReference>
<reference evidence="8" key="2">
    <citation type="submission" date="2021-04" db="EMBL/GenBank/DDBJ databases">
        <title>Genome-wide patterns of bracovirus chromosomal integration into multiple host tissues during parasitism.</title>
        <authorList>
            <person name="Chebbi M.A.C."/>
        </authorList>
    </citation>
    <scope>NUCLEOTIDE SEQUENCE</scope>
    <source>
        <tissue evidence="8">Whole body</tissue>
    </source>
</reference>
<dbReference type="EMBL" id="JAAOIC020000067">
    <property type="protein sequence ID" value="KAG8034738.1"/>
    <property type="molecule type" value="Genomic_DNA"/>
</dbReference>
<keyword evidence="1" id="KW-0479">Metal-binding</keyword>
<keyword evidence="2 5" id="KW-0863">Zinc-finger</keyword>
<keyword evidence="6" id="KW-0175">Coiled coil</keyword>
<evidence type="ECO:0000313" key="9">
    <source>
        <dbReference type="Proteomes" id="UP000729913"/>
    </source>
</evidence>
<evidence type="ECO:0000313" key="8">
    <source>
        <dbReference type="EMBL" id="KAG8034738.1"/>
    </source>
</evidence>
<evidence type="ECO:0000256" key="1">
    <source>
        <dbReference type="ARBA" id="ARBA00022723"/>
    </source>
</evidence>
<gene>
    <name evidence="8" type="ORF">G9C98_007814</name>
</gene>
<comment type="caution">
    <text evidence="8">The sequence shown here is derived from an EMBL/GenBank/DDBJ whole genome shotgun (WGS) entry which is preliminary data.</text>
</comment>
<evidence type="ECO:0000256" key="4">
    <source>
        <dbReference type="ARBA" id="ARBA00023125"/>
    </source>
</evidence>
<name>A0A8J5QJU0_9HYME</name>
<feature type="coiled-coil region" evidence="6">
    <location>
        <begin position="168"/>
        <end position="195"/>
    </location>
</feature>
<evidence type="ECO:0000256" key="6">
    <source>
        <dbReference type="SAM" id="Coils"/>
    </source>
</evidence>
<keyword evidence="9" id="KW-1185">Reference proteome</keyword>
<accession>A0A8J5QJU0</accession>